<keyword evidence="1" id="KW-1133">Transmembrane helix</keyword>
<reference evidence="2" key="1">
    <citation type="submission" date="2022-04" db="EMBL/GenBank/DDBJ databases">
        <title>Roseibium sp. CAU 1639 isolated from mud.</title>
        <authorList>
            <person name="Kim W."/>
        </authorList>
    </citation>
    <scope>NUCLEOTIDE SEQUENCE</scope>
    <source>
        <strain evidence="2">CAU 1639</strain>
    </source>
</reference>
<dbReference type="Proteomes" id="UP001431221">
    <property type="component" value="Unassembled WGS sequence"/>
</dbReference>
<evidence type="ECO:0000313" key="3">
    <source>
        <dbReference type="Proteomes" id="UP001431221"/>
    </source>
</evidence>
<evidence type="ECO:0000313" key="2">
    <source>
        <dbReference type="EMBL" id="MCK7614037.1"/>
    </source>
</evidence>
<evidence type="ECO:0000256" key="1">
    <source>
        <dbReference type="SAM" id="Phobius"/>
    </source>
</evidence>
<feature type="transmembrane region" description="Helical" evidence="1">
    <location>
        <begin position="201"/>
        <end position="223"/>
    </location>
</feature>
<feature type="transmembrane region" description="Helical" evidence="1">
    <location>
        <begin position="235"/>
        <end position="257"/>
    </location>
</feature>
<keyword evidence="3" id="KW-1185">Reference proteome</keyword>
<dbReference type="EMBL" id="JALNMJ010000013">
    <property type="protein sequence ID" value="MCK7614037.1"/>
    <property type="molecule type" value="Genomic_DNA"/>
</dbReference>
<gene>
    <name evidence="2" type="ORF">M0H32_17855</name>
</gene>
<dbReference type="RefSeq" id="WP_248156404.1">
    <property type="nucleotide sequence ID" value="NZ_JALNMJ010000013.1"/>
</dbReference>
<keyword evidence="1" id="KW-0812">Transmembrane</keyword>
<keyword evidence="1" id="KW-0472">Membrane</keyword>
<proteinExistence type="predicted"/>
<comment type="caution">
    <text evidence="2">The sequence shown here is derived from an EMBL/GenBank/DDBJ whole genome shotgun (WGS) entry which is preliminary data.</text>
</comment>
<organism evidence="2 3">
    <name type="scientific">Roseibium sediminicola</name>
    <dbReference type="NCBI Taxonomy" id="2933272"/>
    <lineage>
        <taxon>Bacteria</taxon>
        <taxon>Pseudomonadati</taxon>
        <taxon>Pseudomonadota</taxon>
        <taxon>Alphaproteobacteria</taxon>
        <taxon>Hyphomicrobiales</taxon>
        <taxon>Stappiaceae</taxon>
        <taxon>Roseibium</taxon>
    </lineage>
</organism>
<protein>
    <submittedName>
        <fullName evidence="2">Uncharacterized protein</fullName>
    </submittedName>
</protein>
<name>A0ABT0GY97_9HYPH</name>
<accession>A0ABT0GY97</accession>
<sequence>MADLDSGHLFLTFLVPIKPGGPKNGVSYKQNVRIELAKLPPAHQSPATQKMEYAAPFSRNTRTHFARMFVLDDVVYNGRDGENVLVSILKGVDTIVPKHVDHLNSAYLVFTADIDAVTADGKPLPATLSPEQQREVRMAYAQTLWDTMGEEIKAIFDSCRDFGGVDSGAKFGAYLERCHVETTMPFHDYYLELPEFNNLPLIPLGIAVGVPAVIAVVALLLRIFGMGTLFGINTLLLTVLALVLTLVIFVLAVRFALANGAKPLPPAKYDDLPTVLKALYLQQAFADFVAENQGRDAAALHTAFGDFIGRHKPSDIFEPTQRPGVISSAAPQPQARV</sequence>